<gene>
    <name evidence="1" type="ORF">FAZ97_25365</name>
</gene>
<dbReference type="Proteomes" id="UP000434209">
    <property type="component" value="Chromosome 3"/>
</dbReference>
<keyword evidence="2" id="KW-1185">Reference proteome</keyword>
<proteinExistence type="predicted"/>
<dbReference type="RefSeq" id="WP_158761266.1">
    <property type="nucleotide sequence ID" value="NZ_CP046911.1"/>
</dbReference>
<sequence length="107" mass="11790">MNPDDSRTGISDLASPEDRIAILEDLEAFHRERILHGSLELLRILGELRCESTPDKSAEDLRAVIDNACAELSGLAHQFTIGNLVTEETRLAPARWPFPASPSRVPS</sequence>
<dbReference type="OrthoDB" id="8587058at2"/>
<name>A0A7Z2GB69_9BURK</name>
<protein>
    <submittedName>
        <fullName evidence="1">Uncharacterized protein</fullName>
    </submittedName>
</protein>
<evidence type="ECO:0000313" key="1">
    <source>
        <dbReference type="EMBL" id="QGZ58330.1"/>
    </source>
</evidence>
<reference evidence="1 2" key="1">
    <citation type="submission" date="2019-12" db="EMBL/GenBank/DDBJ databases">
        <title>Paraburkholderia acidiphila 7Q-K02 sp. nov and Paraburkholderia acidisoli DHF22 sp. nov., two strains isolated from forest soil.</title>
        <authorList>
            <person name="Gao Z."/>
            <person name="Qiu L."/>
        </authorList>
    </citation>
    <scope>NUCLEOTIDE SEQUENCE [LARGE SCALE GENOMIC DNA]</scope>
    <source>
        <strain evidence="1 2">7Q-K02</strain>
    </source>
</reference>
<dbReference type="KEGG" id="pacp:FAZ97_25365"/>
<accession>A0A7Z2GB69</accession>
<organism evidence="1 2">
    <name type="scientific">Paraburkholderia acidiphila</name>
    <dbReference type="NCBI Taxonomy" id="2571747"/>
    <lineage>
        <taxon>Bacteria</taxon>
        <taxon>Pseudomonadati</taxon>
        <taxon>Pseudomonadota</taxon>
        <taxon>Betaproteobacteria</taxon>
        <taxon>Burkholderiales</taxon>
        <taxon>Burkholderiaceae</taxon>
        <taxon>Paraburkholderia</taxon>
    </lineage>
</organism>
<dbReference type="EMBL" id="CP046911">
    <property type="protein sequence ID" value="QGZ58330.1"/>
    <property type="molecule type" value="Genomic_DNA"/>
</dbReference>
<dbReference type="AlphaFoldDB" id="A0A7Z2GB69"/>
<evidence type="ECO:0000313" key="2">
    <source>
        <dbReference type="Proteomes" id="UP000434209"/>
    </source>
</evidence>